<name>A0A3N0E3F6_SINP1</name>
<dbReference type="PROSITE" id="PS51172">
    <property type="entry name" value="CBM3"/>
    <property type="match status" value="2"/>
</dbReference>
<dbReference type="Gene3D" id="2.60.40.10">
    <property type="entry name" value="Immunoglobulins"/>
    <property type="match status" value="5"/>
</dbReference>
<dbReference type="InterPro" id="IPR013320">
    <property type="entry name" value="ConA-like_dom_sf"/>
</dbReference>
<comment type="caution">
    <text evidence="9">The sequence shown here is derived from an EMBL/GenBank/DDBJ whole genome shotgun (WGS) entry which is preliminary data.</text>
</comment>
<feature type="domain" description="Fibronectin type-III" evidence="7">
    <location>
        <begin position="675"/>
        <end position="765"/>
    </location>
</feature>
<evidence type="ECO:0000259" key="8">
    <source>
        <dbReference type="PROSITE" id="PS51172"/>
    </source>
</evidence>
<dbReference type="InterPro" id="IPR026444">
    <property type="entry name" value="Secre_tail"/>
</dbReference>
<evidence type="ECO:0000256" key="6">
    <source>
        <dbReference type="SAM" id="SignalP"/>
    </source>
</evidence>
<dbReference type="OrthoDB" id="222550at2"/>
<dbReference type="Gene3D" id="2.60.120.260">
    <property type="entry name" value="Galactose-binding domain-like"/>
    <property type="match status" value="1"/>
</dbReference>
<dbReference type="GO" id="GO:0016829">
    <property type="term" value="F:lyase activity"/>
    <property type="evidence" value="ECO:0007669"/>
    <property type="project" value="UniProtKB-KW"/>
</dbReference>
<dbReference type="GO" id="GO:0005975">
    <property type="term" value="P:carbohydrate metabolic process"/>
    <property type="evidence" value="ECO:0007669"/>
    <property type="project" value="InterPro"/>
</dbReference>
<evidence type="ECO:0000256" key="3">
    <source>
        <dbReference type="ARBA" id="ARBA00023157"/>
    </source>
</evidence>
<dbReference type="Pfam" id="PF00942">
    <property type="entry name" value="CBM_3"/>
    <property type="match status" value="2"/>
</dbReference>
<dbReference type="Pfam" id="PF00041">
    <property type="entry name" value="fn3"/>
    <property type="match status" value="1"/>
</dbReference>
<reference evidence="9 10" key="1">
    <citation type="submission" date="2018-10" db="EMBL/GenBank/DDBJ databases">
        <title>Sinomicrobium pectinilyticum sp. nov., a pectinase-producing bacterium isolated from alkaline and saline soil, and emended description of the genus Sinomicrobium.</title>
        <authorList>
            <person name="Cheng B."/>
            <person name="Li C."/>
            <person name="Lai Q."/>
            <person name="Du M."/>
            <person name="Shao Z."/>
            <person name="Xu P."/>
            <person name="Yang C."/>
        </authorList>
    </citation>
    <scope>NUCLEOTIDE SEQUENCE [LARGE SCALE GENOMIC DNA]</scope>
    <source>
        <strain evidence="9 10">5DNS001</strain>
    </source>
</reference>
<dbReference type="InterPro" id="IPR008979">
    <property type="entry name" value="Galactose-bd-like_sf"/>
</dbReference>
<dbReference type="InterPro" id="IPR036116">
    <property type="entry name" value="FN3_sf"/>
</dbReference>
<dbReference type="GO" id="GO:0016020">
    <property type="term" value="C:membrane"/>
    <property type="evidence" value="ECO:0007669"/>
    <property type="project" value="InterPro"/>
</dbReference>
<dbReference type="SUPFAM" id="SSF49384">
    <property type="entry name" value="Carbohydrate-binding domain"/>
    <property type="match status" value="2"/>
</dbReference>
<evidence type="ECO:0000313" key="10">
    <source>
        <dbReference type="Proteomes" id="UP000267469"/>
    </source>
</evidence>
<keyword evidence="3" id="KW-1015">Disulfide bond</keyword>
<dbReference type="SMART" id="SM00060">
    <property type="entry name" value="FN3"/>
    <property type="match status" value="4"/>
</dbReference>
<dbReference type="InterPro" id="IPR008929">
    <property type="entry name" value="Chondroitin_lyas"/>
</dbReference>
<dbReference type="InterPro" id="IPR008397">
    <property type="entry name" value="Alginate_lyase_dom"/>
</dbReference>
<dbReference type="InterPro" id="IPR015919">
    <property type="entry name" value="Cadherin-like_sf"/>
</dbReference>
<dbReference type="SUPFAM" id="SSF49899">
    <property type="entry name" value="Concanavalin A-like lectins/glucanases"/>
    <property type="match status" value="1"/>
</dbReference>
<keyword evidence="2" id="KW-0677">Repeat</keyword>
<evidence type="ECO:0000256" key="4">
    <source>
        <dbReference type="ARBA" id="ARBA00023239"/>
    </source>
</evidence>
<feature type="chain" id="PRO_5018219988" evidence="6">
    <location>
        <begin position="21"/>
        <end position="1857"/>
    </location>
</feature>
<proteinExistence type="predicted"/>
<feature type="region of interest" description="Disordered" evidence="5">
    <location>
        <begin position="1137"/>
        <end position="1165"/>
    </location>
</feature>
<dbReference type="InterPro" id="IPR001956">
    <property type="entry name" value="CBM3"/>
</dbReference>
<dbReference type="InterPro" id="IPR050964">
    <property type="entry name" value="Striated_Muscle_Regulatory"/>
</dbReference>
<evidence type="ECO:0000259" key="7">
    <source>
        <dbReference type="PROSITE" id="PS50853"/>
    </source>
</evidence>
<dbReference type="RefSeq" id="WP_123217241.1">
    <property type="nucleotide sequence ID" value="NZ_RJTM01000114.1"/>
</dbReference>
<evidence type="ECO:0000256" key="2">
    <source>
        <dbReference type="ARBA" id="ARBA00022737"/>
    </source>
</evidence>
<dbReference type="SMART" id="SM00560">
    <property type="entry name" value="LamGL"/>
    <property type="match status" value="1"/>
</dbReference>
<feature type="domain" description="Fibronectin type-III" evidence="7">
    <location>
        <begin position="387"/>
        <end position="480"/>
    </location>
</feature>
<organism evidence="9 10">
    <name type="scientific">Sinomicrobium pectinilyticum</name>
    <dbReference type="NCBI Taxonomy" id="1084421"/>
    <lineage>
        <taxon>Bacteria</taxon>
        <taxon>Pseudomonadati</taxon>
        <taxon>Bacteroidota</taxon>
        <taxon>Flavobacteriia</taxon>
        <taxon>Flavobacteriales</taxon>
        <taxon>Flavobacteriaceae</taxon>
        <taxon>Sinomicrobium</taxon>
    </lineage>
</organism>
<dbReference type="InterPro" id="IPR036966">
    <property type="entry name" value="CBM3_sf"/>
</dbReference>
<dbReference type="Pfam" id="PF18962">
    <property type="entry name" value="Por_Secre_tail"/>
    <property type="match status" value="1"/>
</dbReference>
<feature type="domain" description="CBM3" evidence="8">
    <location>
        <begin position="1448"/>
        <end position="1600"/>
    </location>
</feature>
<protein>
    <submittedName>
        <fullName evidence="9">T9SS C-terminal target domain-containing protein</fullName>
    </submittedName>
</protein>
<dbReference type="SUPFAM" id="SSF48230">
    <property type="entry name" value="Chondroitin AC/alginate lyase"/>
    <property type="match status" value="1"/>
</dbReference>
<keyword evidence="10" id="KW-1185">Reference proteome</keyword>
<keyword evidence="4" id="KW-0456">Lyase</keyword>
<dbReference type="Gene3D" id="2.60.120.200">
    <property type="match status" value="2"/>
</dbReference>
<dbReference type="PROSITE" id="PS50853">
    <property type="entry name" value="FN3"/>
    <property type="match status" value="4"/>
</dbReference>
<dbReference type="InterPro" id="IPR013783">
    <property type="entry name" value="Ig-like_fold"/>
</dbReference>
<evidence type="ECO:0000256" key="5">
    <source>
        <dbReference type="SAM" id="MobiDB-lite"/>
    </source>
</evidence>
<dbReference type="CDD" id="cd00063">
    <property type="entry name" value="FN3"/>
    <property type="match status" value="4"/>
</dbReference>
<dbReference type="GO" id="GO:0005509">
    <property type="term" value="F:calcium ion binding"/>
    <property type="evidence" value="ECO:0007669"/>
    <property type="project" value="InterPro"/>
</dbReference>
<dbReference type="EMBL" id="RJTM01000114">
    <property type="protein sequence ID" value="RNL82374.1"/>
    <property type="molecule type" value="Genomic_DNA"/>
</dbReference>
<dbReference type="SUPFAM" id="SSF49265">
    <property type="entry name" value="Fibronectin type III"/>
    <property type="match status" value="3"/>
</dbReference>
<dbReference type="PANTHER" id="PTHR13817:SF166">
    <property type="entry name" value="NEURONAL IGCAM-RELATED"/>
    <property type="match status" value="1"/>
</dbReference>
<feature type="domain" description="Fibronectin type-III" evidence="7">
    <location>
        <begin position="766"/>
        <end position="853"/>
    </location>
</feature>
<feature type="compositionally biased region" description="Low complexity" evidence="5">
    <location>
        <begin position="1139"/>
        <end position="1158"/>
    </location>
</feature>
<sequence>MKKQLLILLLIFALTGNALSQEFIHPGGLHTREDLDRMKTKVTEGAHPWIDGWNKLVQDPLAQNTFRASPRANMNLRQVMSRDAHAAYLNAIRWYISGDDSHADCAIRIFNDYANTLNQVPSGGNTDIVGLGGIGIAELAMAGEIMRISDRWTESDFNRFKDMMVNYLYPVAHDFLTNHNGRCIDYYWTNWDANNIGALVAIGVLCDNREIFDEGIEYYKNGAGTGSIRHAVPHVHPGEQPYGLGQWQEAGRDQTHGFLGVGLMATVCQIAWNQGMDLYGYDNNRLLAGAEYVAQYNLWKDVPFSFYNNCQPANNKWPSINGRGWFHDRPVYELIYNHYIVRQGLEAPNTQLMAEIMRPEGGSKDHFGYGTLTFTLEPSNATVHPVPPAPASITATPGVWRVDLEWEPPAGHAVRGYHVQRSTSATGPYETIAEWDGRTTAKYTDWDAINGTTYYYRVAGINQAGTGEYSAVSDAATPQETGELPLGWVSGIVGNGTTASAAYADVNEGTYKLTGSGTDLGGTADNFGYLYSKVNGDVTITTRISQGDGALKKGLMIRESLAEDARTVAMTLGDGGGRFARMGFRNEEGASMSYHFGNTYTWYPAWFRIKRVGDTFTAYESSDGIEWFTVGTETVSMDSQVYVGYAVCTGSPTNTATITFDNVSVVSEETTLPEAPANLTATESNTQVPLSWDPVPDASGYNLKRATTSGGPYTTVATGLTGTSYTDTGLENGTTYYYVVTAANFAGESQNSTEVSITPVLALPPVPEGVVAASVSATQINLSWEASLSAESYNIKRSETGGGPYTTIATPDTTSFSDTTVDHTSTWYYVISAINELGESEDSEEVSATPGRVGYWNFDETGGSIAGDSWSVNDGTLHSGASRAPGIVNNGVQLDGSSNGYVSLPSGIMSGVNGDFTITTWVRLDEVATWARIFDFGTENDNSMFLTPETSTPGEGIRFAIKTRSGYPTVSYNYTWPLNTWTHIAVTLSGDTATMYLNGEPVASSTGFTKRPSDLGNTTNNYMGKGQNNDPYLKGSIDEFKIYNRALSTPEIAEMTLAHLPPAAPKDLQTVAGNNQVLLSWAASPGGIRYNVKRAADPEGPFERIANVDETSYIDTTAVNCEDYFYTVAAINDIGEGGDSSPSGPSLDNKLSGVLTGTSGSGGNNPATTMEAAVDGNLATYFDASVNTAWVGYDLGENGNRIITRVRYAPRAGFSHRMNGAQIQGANTPDFSDAEILFVIPKPAEWVMTEQTLSNNGGYRYIRYFSPNGYGSIAELEFYGRPARLPEFSSDSIAEGTYGSEFHYPTVASHLPKEFMAVGLPEGLSIDACTGIISGIPNAAGTFPVAVTATNYYGSATDTVEVVIKKDQTISFGSISAKHIGDADFELTAVASSGLPVTYSSSDTTVATIVDGNKLHINAMGASVITASQAGDSIYYPAAAVSQSFTALPLNISVLHKSGEKNVSNNVIMPYLQIVNGDSLGIAYDQLTMRYWLTAENYAGINTWIDYAQSGRDKVKMNYVSLPEPYEGACGYIEYGFDAALGDLLPGAGSGPIQSRLSNTDWSDFDETDDYSFQPGTSYVENEQITLYRNGQLVWGTEPLPVTRELNVKVYAKNMNSNTGTNEIHTVLKLNNEGNVPIDYKDLGIRYWFTKDSEAGLKYRIDHAELDGANISGEFVTFDPAVPGADTYFEISIDSAAGIFYPLSDTGDIEYHISKSDWSGFEESEDYSYVPKAPFAENDHITVYYQGELVYGTEPVELRSVTPGDLQAEKSDDNPYGTGSMNLDVYPNPASDRLTISLTAPLENASLYIHNSLGRLIRTEKMSGQEHVLDLGAVPQGVYILTLTSLRTSVVRKIVKK</sequence>
<evidence type="ECO:0000256" key="1">
    <source>
        <dbReference type="ARBA" id="ARBA00022729"/>
    </source>
</evidence>
<feature type="signal peptide" evidence="6">
    <location>
        <begin position="1"/>
        <end position="20"/>
    </location>
</feature>
<dbReference type="Proteomes" id="UP000267469">
    <property type="component" value="Unassembled WGS sequence"/>
</dbReference>
<dbReference type="Gene3D" id="1.50.10.100">
    <property type="entry name" value="Chondroitin AC/alginate lyase"/>
    <property type="match status" value="1"/>
</dbReference>
<dbReference type="GO" id="GO:0004553">
    <property type="term" value="F:hydrolase activity, hydrolyzing O-glycosyl compounds"/>
    <property type="evidence" value="ECO:0007669"/>
    <property type="project" value="UniProtKB-ARBA"/>
</dbReference>
<dbReference type="GO" id="GO:0042597">
    <property type="term" value="C:periplasmic space"/>
    <property type="evidence" value="ECO:0007669"/>
    <property type="project" value="InterPro"/>
</dbReference>
<dbReference type="InterPro" id="IPR008965">
    <property type="entry name" value="CBM2/CBM3_carb-bd_dom_sf"/>
</dbReference>
<dbReference type="NCBIfam" id="TIGR04183">
    <property type="entry name" value="Por_Secre_tail"/>
    <property type="match status" value="1"/>
</dbReference>
<keyword evidence="1 6" id="KW-0732">Signal</keyword>
<dbReference type="Gene3D" id="2.60.40.710">
    <property type="entry name" value="Endoglucanase-like"/>
    <property type="match status" value="2"/>
</dbReference>
<dbReference type="SUPFAM" id="SSF49785">
    <property type="entry name" value="Galactose-binding domain-like"/>
    <property type="match status" value="1"/>
</dbReference>
<dbReference type="Pfam" id="PF05426">
    <property type="entry name" value="Alginate_lyase"/>
    <property type="match status" value="1"/>
</dbReference>
<dbReference type="InterPro" id="IPR003961">
    <property type="entry name" value="FN3_dom"/>
</dbReference>
<dbReference type="SMART" id="SM01067">
    <property type="entry name" value="CBM_3"/>
    <property type="match status" value="2"/>
</dbReference>
<feature type="domain" description="Fibronectin type-III" evidence="7">
    <location>
        <begin position="1061"/>
        <end position="1150"/>
    </location>
</feature>
<gene>
    <name evidence="9" type="ORF">ED312_17070</name>
</gene>
<evidence type="ECO:0000313" key="9">
    <source>
        <dbReference type="EMBL" id="RNL82374.1"/>
    </source>
</evidence>
<dbReference type="InterPro" id="IPR006558">
    <property type="entry name" value="LamG-like"/>
</dbReference>
<dbReference type="PANTHER" id="PTHR13817">
    <property type="entry name" value="TITIN"/>
    <property type="match status" value="1"/>
</dbReference>
<dbReference type="GO" id="GO:0030248">
    <property type="term" value="F:cellulose binding"/>
    <property type="evidence" value="ECO:0007669"/>
    <property type="project" value="InterPro"/>
</dbReference>
<accession>A0A3N0E3F6</accession>
<dbReference type="SUPFAM" id="SSF49313">
    <property type="entry name" value="Cadherin-like"/>
    <property type="match status" value="1"/>
</dbReference>
<dbReference type="Pfam" id="PF13385">
    <property type="entry name" value="Laminin_G_3"/>
    <property type="match status" value="1"/>
</dbReference>
<feature type="domain" description="CBM3" evidence="8">
    <location>
        <begin position="1604"/>
        <end position="1756"/>
    </location>
</feature>